<dbReference type="Proteomes" id="UP000297299">
    <property type="component" value="Unassembled WGS sequence"/>
</dbReference>
<reference evidence="2 3" key="1">
    <citation type="submission" date="2017-11" db="EMBL/GenBank/DDBJ databases">
        <title>Comparative genomics of Botrytis spp.</title>
        <authorList>
            <person name="Valero-Jimenez C.A."/>
            <person name="Tapia P."/>
            <person name="Veloso J."/>
            <person name="Silva-Moreno E."/>
            <person name="Staats M."/>
            <person name="Valdes J.H."/>
            <person name="Van Kan J.A.L."/>
        </authorList>
    </citation>
    <scope>NUCLEOTIDE SEQUENCE [LARGE SCALE GENOMIC DNA]</scope>
    <source>
        <strain evidence="2 3">MUCL2830</strain>
    </source>
</reference>
<dbReference type="Pfam" id="PF00583">
    <property type="entry name" value="Acetyltransf_1"/>
    <property type="match status" value="1"/>
</dbReference>
<dbReference type="CDD" id="cd04301">
    <property type="entry name" value="NAT_SF"/>
    <property type="match status" value="1"/>
</dbReference>
<evidence type="ECO:0000313" key="3">
    <source>
        <dbReference type="Proteomes" id="UP000297299"/>
    </source>
</evidence>
<dbReference type="PROSITE" id="PS51186">
    <property type="entry name" value="GNAT"/>
    <property type="match status" value="1"/>
</dbReference>
<dbReference type="InterPro" id="IPR016181">
    <property type="entry name" value="Acyl_CoA_acyltransferase"/>
</dbReference>
<organism evidence="2 3">
    <name type="scientific">Botryotinia calthae</name>
    <dbReference type="NCBI Taxonomy" id="38488"/>
    <lineage>
        <taxon>Eukaryota</taxon>
        <taxon>Fungi</taxon>
        <taxon>Dikarya</taxon>
        <taxon>Ascomycota</taxon>
        <taxon>Pezizomycotina</taxon>
        <taxon>Leotiomycetes</taxon>
        <taxon>Helotiales</taxon>
        <taxon>Sclerotiniaceae</taxon>
        <taxon>Botryotinia</taxon>
    </lineage>
</organism>
<protein>
    <recommendedName>
        <fullName evidence="1">N-acetyltransferase domain-containing protein</fullName>
    </recommendedName>
</protein>
<accession>A0A4Y8CEP6</accession>
<dbReference type="InterPro" id="IPR052523">
    <property type="entry name" value="Trichothecene_AcTrans"/>
</dbReference>
<dbReference type="Gene3D" id="3.40.630.30">
    <property type="match status" value="1"/>
</dbReference>
<comment type="caution">
    <text evidence="2">The sequence shown here is derived from an EMBL/GenBank/DDBJ whole genome shotgun (WGS) entry which is preliminary data.</text>
</comment>
<sequence>MPLELKDVDYVKDFQELIECEWISYENPQQSFFRLFCPIIGAGPTAREESLKECTSRQLQWHQSDPTSYWHKVIDTESGKIVGAALWKICPTNPFEHEDDHSEVSWYPEGGQRDFVAAALQRFDAPRERLAPKPQLYLNIIYTHPEFRRQGVADMMMKWGIEKAKEMGVEIWLDATVYGVPLYKKHGFAVVNENNLVPEPIDEPDEEWTKIATSLGPMTMWQMVRKVDEQ</sequence>
<dbReference type="PANTHER" id="PTHR42791">
    <property type="entry name" value="GNAT FAMILY ACETYLTRANSFERASE"/>
    <property type="match status" value="1"/>
</dbReference>
<dbReference type="AlphaFoldDB" id="A0A4Y8CEP6"/>
<evidence type="ECO:0000259" key="1">
    <source>
        <dbReference type="PROSITE" id="PS51186"/>
    </source>
</evidence>
<name>A0A4Y8CEP6_9HELO</name>
<dbReference type="OrthoDB" id="410198at2759"/>
<dbReference type="SUPFAM" id="SSF55729">
    <property type="entry name" value="Acyl-CoA N-acyltransferases (Nat)"/>
    <property type="match status" value="1"/>
</dbReference>
<keyword evidence="3" id="KW-1185">Reference proteome</keyword>
<feature type="domain" description="N-acetyltransferase" evidence="1">
    <location>
        <begin position="74"/>
        <end position="228"/>
    </location>
</feature>
<evidence type="ECO:0000313" key="2">
    <source>
        <dbReference type="EMBL" id="TEY28020.1"/>
    </source>
</evidence>
<gene>
    <name evidence="2" type="ORF">BOTCAL_1067g00030</name>
</gene>
<dbReference type="GO" id="GO:0016747">
    <property type="term" value="F:acyltransferase activity, transferring groups other than amino-acyl groups"/>
    <property type="evidence" value="ECO:0007669"/>
    <property type="project" value="InterPro"/>
</dbReference>
<dbReference type="EMBL" id="PHWZ01001063">
    <property type="protein sequence ID" value="TEY28020.1"/>
    <property type="molecule type" value="Genomic_DNA"/>
</dbReference>
<dbReference type="InterPro" id="IPR000182">
    <property type="entry name" value="GNAT_dom"/>
</dbReference>
<proteinExistence type="predicted"/>
<dbReference type="PANTHER" id="PTHR42791:SF5">
    <property type="entry name" value="HYPOTHETICAL ACETYLTRANSFERASE (EUROFUNG)"/>
    <property type="match status" value="1"/>
</dbReference>